<keyword evidence="3" id="KW-1185">Reference proteome</keyword>
<name>A0A517M1J8_9BACT</name>
<dbReference type="OrthoDB" id="290198at2"/>
<evidence type="ECO:0000259" key="1">
    <source>
        <dbReference type="PROSITE" id="PS50937"/>
    </source>
</evidence>
<protein>
    <submittedName>
        <fullName evidence="2">Helix-turn-helix domain protein</fullName>
    </submittedName>
</protein>
<gene>
    <name evidence="2" type="ORF">EC9_29470</name>
</gene>
<sequence length="68" mass="7726">MTEKLNDYLMTAEAAEFLGVSQNTLRTWAKLGKVPVQVNPANGYRLFRRKDLQKFLDSVAKPVSRKAN</sequence>
<dbReference type="AlphaFoldDB" id="A0A517M1J8"/>
<reference evidence="2 3" key="1">
    <citation type="submission" date="2019-02" db="EMBL/GenBank/DDBJ databases">
        <title>Deep-cultivation of Planctomycetes and their phenomic and genomic characterization uncovers novel biology.</title>
        <authorList>
            <person name="Wiegand S."/>
            <person name="Jogler M."/>
            <person name="Boedeker C."/>
            <person name="Pinto D."/>
            <person name="Vollmers J."/>
            <person name="Rivas-Marin E."/>
            <person name="Kohn T."/>
            <person name="Peeters S.H."/>
            <person name="Heuer A."/>
            <person name="Rast P."/>
            <person name="Oberbeckmann S."/>
            <person name="Bunk B."/>
            <person name="Jeske O."/>
            <person name="Meyerdierks A."/>
            <person name="Storesund J.E."/>
            <person name="Kallscheuer N."/>
            <person name="Luecker S."/>
            <person name="Lage O.M."/>
            <person name="Pohl T."/>
            <person name="Merkel B.J."/>
            <person name="Hornburger P."/>
            <person name="Mueller R.-W."/>
            <person name="Bruemmer F."/>
            <person name="Labrenz M."/>
            <person name="Spormann A.M."/>
            <person name="Op den Camp H."/>
            <person name="Overmann J."/>
            <person name="Amann R."/>
            <person name="Jetten M.S.M."/>
            <person name="Mascher T."/>
            <person name="Medema M.H."/>
            <person name="Devos D.P."/>
            <person name="Kaster A.-K."/>
            <person name="Ovreas L."/>
            <person name="Rohde M."/>
            <person name="Galperin M.Y."/>
            <person name="Jogler C."/>
        </authorList>
    </citation>
    <scope>NUCLEOTIDE SEQUENCE [LARGE SCALE GENOMIC DNA]</scope>
    <source>
        <strain evidence="2 3">EC9</strain>
    </source>
</reference>
<dbReference type="RefSeq" id="WP_145346171.1">
    <property type="nucleotide sequence ID" value="NZ_CP036261.1"/>
</dbReference>
<dbReference type="GO" id="GO:0003677">
    <property type="term" value="F:DNA binding"/>
    <property type="evidence" value="ECO:0007669"/>
    <property type="project" value="InterPro"/>
</dbReference>
<dbReference type="InterPro" id="IPR000551">
    <property type="entry name" value="MerR-type_HTH_dom"/>
</dbReference>
<dbReference type="SUPFAM" id="SSF46955">
    <property type="entry name" value="Putative DNA-binding domain"/>
    <property type="match status" value="1"/>
</dbReference>
<evidence type="ECO:0000313" key="2">
    <source>
        <dbReference type="EMBL" id="QDS88753.1"/>
    </source>
</evidence>
<dbReference type="EMBL" id="CP036261">
    <property type="protein sequence ID" value="QDS88753.1"/>
    <property type="molecule type" value="Genomic_DNA"/>
</dbReference>
<dbReference type="InterPro" id="IPR009061">
    <property type="entry name" value="DNA-bd_dom_put_sf"/>
</dbReference>
<accession>A0A517M1J8</accession>
<feature type="domain" description="HTH merR-type" evidence="1">
    <location>
        <begin position="8"/>
        <end position="56"/>
    </location>
</feature>
<dbReference type="PROSITE" id="PS50937">
    <property type="entry name" value="HTH_MERR_2"/>
    <property type="match status" value="1"/>
</dbReference>
<dbReference type="CDD" id="cd04762">
    <property type="entry name" value="HTH_MerR-trunc"/>
    <property type="match status" value="1"/>
</dbReference>
<dbReference type="GO" id="GO:0006355">
    <property type="term" value="P:regulation of DNA-templated transcription"/>
    <property type="evidence" value="ECO:0007669"/>
    <property type="project" value="InterPro"/>
</dbReference>
<dbReference type="Proteomes" id="UP000319557">
    <property type="component" value="Chromosome"/>
</dbReference>
<dbReference type="Pfam" id="PF12728">
    <property type="entry name" value="HTH_17"/>
    <property type="match status" value="1"/>
</dbReference>
<dbReference type="KEGG" id="ruv:EC9_29470"/>
<dbReference type="InterPro" id="IPR041657">
    <property type="entry name" value="HTH_17"/>
</dbReference>
<organism evidence="2 3">
    <name type="scientific">Rosistilla ulvae</name>
    <dbReference type="NCBI Taxonomy" id="1930277"/>
    <lineage>
        <taxon>Bacteria</taxon>
        <taxon>Pseudomonadati</taxon>
        <taxon>Planctomycetota</taxon>
        <taxon>Planctomycetia</taxon>
        <taxon>Pirellulales</taxon>
        <taxon>Pirellulaceae</taxon>
        <taxon>Rosistilla</taxon>
    </lineage>
</organism>
<evidence type="ECO:0000313" key="3">
    <source>
        <dbReference type="Proteomes" id="UP000319557"/>
    </source>
</evidence>
<proteinExistence type="predicted"/>
<dbReference type="Gene3D" id="1.10.1660.10">
    <property type="match status" value="1"/>
</dbReference>